<dbReference type="AlphaFoldDB" id="M1E5D5"/>
<evidence type="ECO:0000313" key="2">
    <source>
        <dbReference type="EMBL" id="AEE14201.1"/>
    </source>
</evidence>
<dbReference type="EMBL" id="CP002690">
    <property type="protein sequence ID" value="AEE14201.1"/>
    <property type="molecule type" value="Genomic_DNA"/>
</dbReference>
<dbReference type="SMART" id="SM00332">
    <property type="entry name" value="PP2Cc"/>
    <property type="match status" value="1"/>
</dbReference>
<protein>
    <submittedName>
        <fullName evidence="2">Protein serine/threonine phosphatase</fullName>
    </submittedName>
</protein>
<dbReference type="OrthoDB" id="9801841at2"/>
<dbReference type="SMART" id="SM00331">
    <property type="entry name" value="PP2C_SIG"/>
    <property type="match status" value="1"/>
</dbReference>
<name>M1E5D5_9BACT</name>
<dbReference type="PROSITE" id="PS51746">
    <property type="entry name" value="PPM_2"/>
    <property type="match status" value="1"/>
</dbReference>
<dbReference type="InterPro" id="IPR015655">
    <property type="entry name" value="PP2C"/>
</dbReference>
<dbReference type="Proteomes" id="UP000011765">
    <property type="component" value="Chromosome"/>
</dbReference>
<proteinExistence type="predicted"/>
<dbReference type="GO" id="GO:0004722">
    <property type="term" value="F:protein serine/threonine phosphatase activity"/>
    <property type="evidence" value="ECO:0007669"/>
    <property type="project" value="InterPro"/>
</dbReference>
<dbReference type="STRING" id="747365.Thena_0563"/>
<dbReference type="PANTHER" id="PTHR47992">
    <property type="entry name" value="PROTEIN PHOSPHATASE"/>
    <property type="match status" value="1"/>
</dbReference>
<evidence type="ECO:0000313" key="3">
    <source>
        <dbReference type="Proteomes" id="UP000011765"/>
    </source>
</evidence>
<dbReference type="CDD" id="cd00143">
    <property type="entry name" value="PP2Cc"/>
    <property type="match status" value="1"/>
</dbReference>
<dbReference type="Gene3D" id="3.60.40.10">
    <property type="entry name" value="PPM-type phosphatase domain"/>
    <property type="match status" value="1"/>
</dbReference>
<dbReference type="InterPro" id="IPR036457">
    <property type="entry name" value="PPM-type-like_dom_sf"/>
</dbReference>
<dbReference type="eggNOG" id="COG0631">
    <property type="taxonomic scope" value="Bacteria"/>
</dbReference>
<keyword evidence="3" id="KW-1185">Reference proteome</keyword>
<accession>M1E5D5</accession>
<organism evidence="2 3">
    <name type="scientific">Thermodesulfobium narugense DSM 14796</name>
    <dbReference type="NCBI Taxonomy" id="747365"/>
    <lineage>
        <taxon>Bacteria</taxon>
        <taxon>Pseudomonadati</taxon>
        <taxon>Thermodesulfobiota</taxon>
        <taxon>Thermodesulfobiia</taxon>
        <taxon>Thermodesulfobiales</taxon>
        <taxon>Thermodesulfobiaceae</taxon>
        <taxon>Thermodesulfobium</taxon>
    </lineage>
</organism>
<reference evidence="2 3" key="1">
    <citation type="submission" date="2011-04" db="EMBL/GenBank/DDBJ databases">
        <title>The complete genome of Thermodesulfobium narugense DSM 14796.</title>
        <authorList>
            <consortium name="US DOE Joint Genome Institute (JGI-PGF)"/>
            <person name="Lucas S."/>
            <person name="Han J."/>
            <person name="Lapidus A."/>
            <person name="Bruce D."/>
            <person name="Goodwin L."/>
            <person name="Pitluck S."/>
            <person name="Peters L."/>
            <person name="Kyrpides N."/>
            <person name="Mavromatis K."/>
            <person name="Pagani I."/>
            <person name="Ivanova N."/>
            <person name="Ovchinnikova G."/>
            <person name="Zhang X."/>
            <person name="Saunders L."/>
            <person name="Detter J.C."/>
            <person name="Tapia R."/>
            <person name="Han C."/>
            <person name="Land M."/>
            <person name="Hauser L."/>
            <person name="Markowitz V."/>
            <person name="Cheng J.-F."/>
            <person name="Hugenholtz P."/>
            <person name="Woyke T."/>
            <person name="Wu D."/>
            <person name="Spring S."/>
            <person name="Schroeder M."/>
            <person name="Brambilla E."/>
            <person name="Klenk H.-P."/>
            <person name="Eisen J.A."/>
        </authorList>
    </citation>
    <scope>NUCLEOTIDE SEQUENCE [LARGE SCALE GENOMIC DNA]</scope>
    <source>
        <strain evidence="2 3">DSM 14796</strain>
    </source>
</reference>
<feature type="domain" description="PPM-type phosphatase" evidence="1">
    <location>
        <begin position="224"/>
        <end position="478"/>
    </location>
</feature>
<gene>
    <name evidence="2" type="ORF">Thena_0563</name>
</gene>
<dbReference type="HOGENOM" id="CLU_568504_0_0_9"/>
<dbReference type="InterPro" id="IPR001932">
    <property type="entry name" value="PPM-type_phosphatase-like_dom"/>
</dbReference>
<dbReference type="RefSeq" id="WP_013755928.1">
    <property type="nucleotide sequence ID" value="NC_015499.1"/>
</dbReference>
<dbReference type="Pfam" id="PF00481">
    <property type="entry name" value="PP2C"/>
    <property type="match status" value="1"/>
</dbReference>
<evidence type="ECO:0000259" key="1">
    <source>
        <dbReference type="PROSITE" id="PS51746"/>
    </source>
</evidence>
<dbReference type="KEGG" id="tnr:Thena_0563"/>
<dbReference type="SUPFAM" id="SSF81606">
    <property type="entry name" value="PP2C-like"/>
    <property type="match status" value="1"/>
</dbReference>
<sequence>MDEEIIQSLDFEKVFDSFKVVESFGDGWNKCEYNGKVFLCYSGERVNVYEKILKIKIFPEILSSFGNNIVCKFYQDKRLNLPLAPELSLLLIKDICEASIFLENHGYMFKEINVDDIVKSESGFKFSKIPTIMSFSDFEFTNKAYEREDYTIKLLGSLLYELLSAISIKNGFDVKLISRYDIPGIPQFLSLALPGSRAKISLKDAFNMLNQICSTIEVRRCKYNIGSASTIGLNVSRSINEDSFGYAQMYFYNHFGKHNVLKACIADGMGGMEAGEIASKAAVDAFLTERFELIDDEEHIANQTIELAWKANRAVLESLNGKHGGCTFSGIFIYDDKLFIAHVGDTRIYLYKDKKFERLTNDHSLVETLILGGIMTREEALNSPDRNKLLRSMGFIIDKQENYIEGLFQKFEKYFIQLTKGDLILMVSDGVWGELPDDEMFSVVNSLSNRPDDLVSELISIALKRGAPDNATAVAIYKEF</sequence>